<dbReference type="EMBL" id="JAIVGD010000013">
    <property type="protein sequence ID" value="KAH0762910.1"/>
    <property type="molecule type" value="Genomic_DNA"/>
</dbReference>
<proteinExistence type="predicted"/>
<reference evidence="1 2" key="1">
    <citation type="journal article" date="2021" name="bioRxiv">
        <title>Chromosome-scale and haplotype-resolved genome assembly of a tetraploid potato cultivar.</title>
        <authorList>
            <person name="Sun H."/>
            <person name="Jiao W.-B."/>
            <person name="Krause K."/>
            <person name="Campoy J.A."/>
            <person name="Goel M."/>
            <person name="Folz-Donahue K."/>
            <person name="Kukat C."/>
            <person name="Huettel B."/>
            <person name="Schneeberger K."/>
        </authorList>
    </citation>
    <scope>NUCLEOTIDE SEQUENCE [LARGE SCALE GENOMIC DNA]</scope>
    <source>
        <strain evidence="1">SolTubOtavaFocal</strain>
        <tissue evidence="1">Leaves</tissue>
    </source>
</reference>
<evidence type="ECO:0000313" key="1">
    <source>
        <dbReference type="EMBL" id="KAH0762910.1"/>
    </source>
</evidence>
<name>A0ABQ7VIQ6_SOLTU</name>
<organism evidence="1 2">
    <name type="scientific">Solanum tuberosum</name>
    <name type="common">Potato</name>
    <dbReference type="NCBI Taxonomy" id="4113"/>
    <lineage>
        <taxon>Eukaryota</taxon>
        <taxon>Viridiplantae</taxon>
        <taxon>Streptophyta</taxon>
        <taxon>Embryophyta</taxon>
        <taxon>Tracheophyta</taxon>
        <taxon>Spermatophyta</taxon>
        <taxon>Magnoliopsida</taxon>
        <taxon>eudicotyledons</taxon>
        <taxon>Gunneridae</taxon>
        <taxon>Pentapetalae</taxon>
        <taxon>asterids</taxon>
        <taxon>lamiids</taxon>
        <taxon>Solanales</taxon>
        <taxon>Solanaceae</taxon>
        <taxon>Solanoideae</taxon>
        <taxon>Solaneae</taxon>
        <taxon>Solanum</taxon>
    </lineage>
</organism>
<dbReference type="Proteomes" id="UP000826656">
    <property type="component" value="Unassembled WGS sequence"/>
</dbReference>
<accession>A0ABQ7VIQ6</accession>
<comment type="caution">
    <text evidence="1">The sequence shown here is derived from an EMBL/GenBank/DDBJ whole genome shotgun (WGS) entry which is preliminary data.</text>
</comment>
<gene>
    <name evidence="1" type="ORF">KY290_018983</name>
</gene>
<protein>
    <submittedName>
        <fullName evidence="1">Uncharacterized protein</fullName>
    </submittedName>
</protein>
<evidence type="ECO:0000313" key="2">
    <source>
        <dbReference type="Proteomes" id="UP000826656"/>
    </source>
</evidence>
<keyword evidence="2" id="KW-1185">Reference proteome</keyword>
<sequence>MKEYMDRVPTHGAFKRQTLPQSHRGGYSLVFEAATSVQSSSAHSNTQVGWDHGLLQKMKVDVNSWRVGI</sequence>